<protein>
    <submittedName>
        <fullName evidence="5">Klp1 protein</fullName>
    </submittedName>
</protein>
<dbReference type="InterPro" id="IPR001752">
    <property type="entry name" value="Kinesin_motor_dom"/>
</dbReference>
<comment type="caution">
    <text evidence="3">Lacks conserved residue(s) required for the propagation of feature annotation.</text>
</comment>
<gene>
    <name evidence="5" type="primary">klp1</name>
    <name evidence="5" type="ORF">SNEC2469_LOCUS25203</name>
</gene>
<dbReference type="SUPFAM" id="SSF52540">
    <property type="entry name" value="P-loop containing nucleoside triphosphate hydrolases"/>
    <property type="match status" value="1"/>
</dbReference>
<dbReference type="PROSITE" id="PS00411">
    <property type="entry name" value="KINESIN_MOTOR_1"/>
    <property type="match status" value="1"/>
</dbReference>
<dbReference type="InterPro" id="IPR027417">
    <property type="entry name" value="P-loop_NTPase"/>
</dbReference>
<comment type="similarity">
    <text evidence="3">Belongs to the TRAFAC class myosin-kinesin ATPase superfamily. Kinesin family.</text>
</comment>
<feature type="non-terminal residue" evidence="5">
    <location>
        <position position="1"/>
    </location>
</feature>
<dbReference type="Proteomes" id="UP000601435">
    <property type="component" value="Unassembled WGS sequence"/>
</dbReference>
<organism evidence="5 6">
    <name type="scientific">Symbiodinium necroappetens</name>
    <dbReference type="NCBI Taxonomy" id="1628268"/>
    <lineage>
        <taxon>Eukaryota</taxon>
        <taxon>Sar</taxon>
        <taxon>Alveolata</taxon>
        <taxon>Dinophyceae</taxon>
        <taxon>Suessiales</taxon>
        <taxon>Symbiodiniaceae</taxon>
        <taxon>Symbiodinium</taxon>
    </lineage>
</organism>
<dbReference type="GO" id="GO:0005874">
    <property type="term" value="C:microtubule"/>
    <property type="evidence" value="ECO:0007669"/>
    <property type="project" value="TreeGrafter"/>
</dbReference>
<evidence type="ECO:0000256" key="2">
    <source>
        <dbReference type="ARBA" id="ARBA00022840"/>
    </source>
</evidence>
<dbReference type="SMART" id="SM00129">
    <property type="entry name" value="KISc"/>
    <property type="match status" value="1"/>
</dbReference>
<feature type="domain" description="Kinesin motor" evidence="4">
    <location>
        <begin position="1"/>
        <end position="103"/>
    </location>
</feature>
<accession>A0A812ZQA7</accession>
<dbReference type="GO" id="GO:0008017">
    <property type="term" value="F:microtubule binding"/>
    <property type="evidence" value="ECO:0007669"/>
    <property type="project" value="InterPro"/>
</dbReference>
<evidence type="ECO:0000259" key="4">
    <source>
        <dbReference type="PROSITE" id="PS50067"/>
    </source>
</evidence>
<evidence type="ECO:0000313" key="5">
    <source>
        <dbReference type="EMBL" id="CAE7836972.1"/>
    </source>
</evidence>
<dbReference type="InterPro" id="IPR036961">
    <property type="entry name" value="Kinesin_motor_dom_sf"/>
</dbReference>
<dbReference type="GO" id="GO:0005524">
    <property type="term" value="F:ATP binding"/>
    <property type="evidence" value="ECO:0007669"/>
    <property type="project" value="UniProtKB-KW"/>
</dbReference>
<dbReference type="OrthoDB" id="3176171at2759"/>
<dbReference type="PROSITE" id="PS50067">
    <property type="entry name" value="KINESIN_MOTOR_2"/>
    <property type="match status" value="1"/>
</dbReference>
<reference evidence="5" key="1">
    <citation type="submission" date="2021-02" db="EMBL/GenBank/DDBJ databases">
        <authorList>
            <person name="Dougan E. K."/>
            <person name="Rhodes N."/>
            <person name="Thang M."/>
            <person name="Chan C."/>
        </authorList>
    </citation>
    <scope>NUCLEOTIDE SEQUENCE</scope>
</reference>
<dbReference type="GO" id="GO:0007018">
    <property type="term" value="P:microtubule-based movement"/>
    <property type="evidence" value="ECO:0007669"/>
    <property type="project" value="InterPro"/>
</dbReference>
<keyword evidence="1" id="KW-0547">Nucleotide-binding</keyword>
<dbReference type="Gene3D" id="3.40.850.10">
    <property type="entry name" value="Kinesin motor domain"/>
    <property type="match status" value="1"/>
</dbReference>
<sequence>RSGKLSLVDLAGSERVSRSHCVGETLEEAKKINSSLTALGKVIDALVERRGHIPYRDSTLTRVLEEALGGNSRTTLLVAASACAQYLDETICSLRFASRAQKAALVT</sequence>
<dbReference type="EMBL" id="CAJNJA010049376">
    <property type="protein sequence ID" value="CAE7836972.1"/>
    <property type="molecule type" value="Genomic_DNA"/>
</dbReference>
<name>A0A812ZQA7_9DINO</name>
<comment type="caution">
    <text evidence="5">The sequence shown here is derived from an EMBL/GenBank/DDBJ whole genome shotgun (WGS) entry which is preliminary data.</text>
</comment>
<evidence type="ECO:0000313" key="6">
    <source>
        <dbReference type="Proteomes" id="UP000601435"/>
    </source>
</evidence>
<evidence type="ECO:0000256" key="1">
    <source>
        <dbReference type="ARBA" id="ARBA00022741"/>
    </source>
</evidence>
<keyword evidence="6" id="KW-1185">Reference proteome</keyword>
<dbReference type="Pfam" id="PF00225">
    <property type="entry name" value="Kinesin"/>
    <property type="match status" value="1"/>
</dbReference>
<dbReference type="AlphaFoldDB" id="A0A812ZQA7"/>
<dbReference type="InterPro" id="IPR027640">
    <property type="entry name" value="Kinesin-like_fam"/>
</dbReference>
<dbReference type="GO" id="GO:0003777">
    <property type="term" value="F:microtubule motor activity"/>
    <property type="evidence" value="ECO:0007669"/>
    <property type="project" value="InterPro"/>
</dbReference>
<evidence type="ECO:0000256" key="3">
    <source>
        <dbReference type="PROSITE-ProRule" id="PRU00283"/>
    </source>
</evidence>
<dbReference type="GO" id="GO:0016887">
    <property type="term" value="F:ATP hydrolysis activity"/>
    <property type="evidence" value="ECO:0007669"/>
    <property type="project" value="TreeGrafter"/>
</dbReference>
<dbReference type="PRINTS" id="PR00380">
    <property type="entry name" value="KINESINHEAVY"/>
</dbReference>
<proteinExistence type="inferred from homology"/>
<dbReference type="GO" id="GO:0005871">
    <property type="term" value="C:kinesin complex"/>
    <property type="evidence" value="ECO:0007669"/>
    <property type="project" value="TreeGrafter"/>
</dbReference>
<dbReference type="PANTHER" id="PTHR24115">
    <property type="entry name" value="KINESIN-RELATED"/>
    <property type="match status" value="1"/>
</dbReference>
<dbReference type="InterPro" id="IPR019821">
    <property type="entry name" value="Kinesin_motor_CS"/>
</dbReference>
<keyword evidence="2" id="KW-0067">ATP-binding</keyword>